<protein>
    <submittedName>
        <fullName evidence="9">Conserved hypothetical membrane protein</fullName>
    </submittedName>
</protein>
<feature type="region of interest" description="Disordered" evidence="7">
    <location>
        <begin position="1"/>
        <end position="21"/>
    </location>
</feature>
<dbReference type="HOGENOM" id="CLU_033541_1_1_5"/>
<reference evidence="10" key="2">
    <citation type="submission" date="2007-04" db="EMBL/GenBank/DDBJ databases">
        <title>Complete genome sequence of the nitrogen-fixing bacterium Azorhizobium caulinodans ORS571.</title>
        <authorList>
            <person name="Lee K.B."/>
            <person name="Backer P.D."/>
            <person name="Aono T."/>
            <person name="Liu C.T."/>
            <person name="Suzuki S."/>
            <person name="Suzuki T."/>
            <person name="Kaneko T."/>
            <person name="Yamada M."/>
            <person name="Tabata S."/>
            <person name="Kupfer D.M."/>
            <person name="Najar F.Z."/>
            <person name="Wiley G.B."/>
            <person name="Roe B."/>
            <person name="Binnewies T."/>
            <person name="Ussery D."/>
            <person name="Vereecke D."/>
            <person name="Gevers D."/>
            <person name="Holsters M."/>
            <person name="Oyaizu H."/>
        </authorList>
    </citation>
    <scope>NUCLEOTIDE SEQUENCE [LARGE SCALE GENOMIC DNA]</scope>
    <source>
        <strain evidence="10">ATCC 43989 / DSM 5975 / JCM 20966 / LMG 6465 / NBRC 14845 / NCIMB 13405 / ORS 571</strain>
    </source>
</reference>
<keyword evidence="5 8" id="KW-1133">Transmembrane helix</keyword>
<dbReference type="STRING" id="438753.AZC_0671"/>
<organism evidence="9 10">
    <name type="scientific">Azorhizobium caulinodans (strain ATCC 43989 / DSM 5975 / JCM 20966 / LMG 6465 / NBRC 14845 / NCIMB 13405 / ORS 571)</name>
    <dbReference type="NCBI Taxonomy" id="438753"/>
    <lineage>
        <taxon>Bacteria</taxon>
        <taxon>Pseudomonadati</taxon>
        <taxon>Pseudomonadota</taxon>
        <taxon>Alphaproteobacteria</taxon>
        <taxon>Hyphomicrobiales</taxon>
        <taxon>Xanthobacteraceae</taxon>
        <taxon>Azorhizobium</taxon>
    </lineage>
</organism>
<dbReference type="GO" id="GO:0005886">
    <property type="term" value="C:plasma membrane"/>
    <property type="evidence" value="ECO:0007669"/>
    <property type="project" value="UniProtKB-SubCell"/>
</dbReference>
<evidence type="ECO:0000256" key="3">
    <source>
        <dbReference type="ARBA" id="ARBA00022475"/>
    </source>
</evidence>
<feature type="transmembrane region" description="Helical" evidence="8">
    <location>
        <begin position="341"/>
        <end position="364"/>
    </location>
</feature>
<dbReference type="EMBL" id="AP009384">
    <property type="protein sequence ID" value="BAF86669.1"/>
    <property type="molecule type" value="Genomic_DNA"/>
</dbReference>
<dbReference type="Pfam" id="PF03601">
    <property type="entry name" value="Cons_hypoth698"/>
    <property type="match status" value="1"/>
</dbReference>
<comment type="similarity">
    <text evidence="2">Belongs to the UPF0324 family.</text>
</comment>
<evidence type="ECO:0000256" key="5">
    <source>
        <dbReference type="ARBA" id="ARBA00022989"/>
    </source>
</evidence>
<reference evidence="9 10" key="4">
    <citation type="journal article" date="2009" name="Appl. Environ. Microbiol.">
        <title>Comparative genome-wide transcriptional profiling of Azorhizobium caulinodans ORS571 grown under free-living and symbiotic conditions.</title>
        <authorList>
            <person name="Tsukada S."/>
            <person name="Aono T."/>
            <person name="Akiba N."/>
            <person name="Lee KB."/>
            <person name="Liu CT."/>
            <person name="Toyazaki H."/>
            <person name="Oyaizu H."/>
        </authorList>
    </citation>
    <scope>NUCLEOTIDE SEQUENCE [LARGE SCALE GENOMIC DNA]</scope>
    <source>
        <strain evidence="10">ATCC 43989 / DSM 5975 / JCM 20966 / LMG 6465 / NBRC 14845 / NCIMB 13405 / ORS 571</strain>
    </source>
</reference>
<keyword evidence="3" id="KW-1003">Cell membrane</keyword>
<dbReference type="PANTHER" id="PTHR30106:SF2">
    <property type="entry name" value="UPF0324 INNER MEMBRANE PROTEIN YEIH"/>
    <property type="match status" value="1"/>
</dbReference>
<dbReference type="AlphaFoldDB" id="A8IPQ4"/>
<reference evidence="9 10" key="6">
    <citation type="journal article" date="2011" name="Appl. Environ. Microbiol.">
        <title>Involvement of the azorhizobial chromosome partition gene (parA) in the onset of bacteroid differentiation during Sesbania rostrata stem nodule development.</title>
        <authorList>
            <person name="Liu CT."/>
            <person name="Lee KB."/>
            <person name="Wang YS."/>
            <person name="Peng MH."/>
            <person name="Lee KT."/>
            <person name="Suzuki S."/>
            <person name="Suzuki T."/>
            <person name="Oyaizu H."/>
        </authorList>
    </citation>
    <scope>NUCLEOTIDE SEQUENCE [LARGE SCALE GENOMIC DNA]</scope>
    <source>
        <strain evidence="10">ATCC 43989 / DSM 5975 / JCM 20966 / LMG 6465 / NBRC 14845 / NCIMB 13405 / ORS 571</strain>
    </source>
</reference>
<reference evidence="9 10" key="1">
    <citation type="journal article" date="2007" name="Appl. Environ. Microbiol.">
        <title>Rhizobial factors required for stem nodule maturation and maintenance in Sesbania rostrata-Azorhizobium caulinodans ORS571 symbiosis.</title>
        <authorList>
            <person name="Suzuki S."/>
            <person name="Aono T."/>
            <person name="Lee KB."/>
            <person name="Suzuki T."/>
            <person name="Liu CT."/>
            <person name="Miwa H."/>
            <person name="Wakao S."/>
            <person name="Iki T."/>
            <person name="Oyaizu H."/>
        </authorList>
    </citation>
    <scope>NUCLEOTIDE SEQUENCE [LARGE SCALE GENOMIC DNA]</scope>
    <source>
        <strain evidence="10">ATCC 43989 / DSM 5975 / JCM 20966 / LMG 6465 / NBRC 14845 / NCIMB 13405 / ORS 571</strain>
    </source>
</reference>
<comment type="subcellular location">
    <subcellularLocation>
        <location evidence="1">Cell membrane</location>
        <topology evidence="1">Multi-pass membrane protein</topology>
    </subcellularLocation>
</comment>
<proteinExistence type="inferred from homology"/>
<gene>
    <name evidence="9" type="ordered locus">AZC_0671</name>
</gene>
<evidence type="ECO:0000256" key="4">
    <source>
        <dbReference type="ARBA" id="ARBA00022692"/>
    </source>
</evidence>
<feature type="transmembrane region" description="Helical" evidence="8">
    <location>
        <begin position="287"/>
        <end position="306"/>
    </location>
</feature>
<feature type="transmembrane region" description="Helical" evidence="8">
    <location>
        <begin position="247"/>
        <end position="266"/>
    </location>
</feature>
<reference evidence="9 10" key="5">
    <citation type="journal article" date="2010" name="Appl. Environ. Microbiol.">
        <title>phrR-like gene praR of Azorhizobium caulinodans ORS571 is essential for symbiosis with Sesbania rostrata and is involved in expression of reb genes.</title>
        <authorList>
            <person name="Akiba N."/>
            <person name="Aono T."/>
            <person name="Toyazaki H."/>
            <person name="Sato S."/>
            <person name="Oyaizu H."/>
        </authorList>
    </citation>
    <scope>NUCLEOTIDE SEQUENCE [LARGE SCALE GENOMIC DNA]</scope>
    <source>
        <strain evidence="10">ATCC 43989 / DSM 5975 / JCM 20966 / LMG 6465 / NBRC 14845 / NCIMB 13405 / ORS 571</strain>
    </source>
</reference>
<evidence type="ECO:0000256" key="8">
    <source>
        <dbReference type="SAM" id="Phobius"/>
    </source>
</evidence>
<keyword evidence="6 8" id="KW-0472">Membrane</keyword>
<accession>A8IPQ4</accession>
<reference evidence="9 10" key="3">
    <citation type="journal article" date="2008" name="BMC Genomics">
        <title>The genome of the versatile nitrogen fixer Azorhizobium caulinodans ORS571.</title>
        <authorList>
            <person name="Lee KB."/>
            <person name="Backer P.D."/>
            <person name="Aono T."/>
            <person name="Liu CT."/>
            <person name="Suzuki S."/>
            <person name="Suzuki T."/>
            <person name="Kaneko T."/>
            <person name="Yamada M."/>
            <person name="Tabata S."/>
            <person name="Kupfer D.M."/>
            <person name="Najar F.Z."/>
            <person name="Wiley G.B."/>
            <person name="Roe B."/>
            <person name="Binnewies T.T."/>
            <person name="Ussery D.W."/>
            <person name="D'Haeze W."/>
            <person name="Herder J.D."/>
            <person name="Gevers D."/>
            <person name="Vereecke D."/>
            <person name="Holsters M."/>
            <person name="Oyaizu H."/>
        </authorList>
    </citation>
    <scope>NUCLEOTIDE SEQUENCE [LARGE SCALE GENOMIC DNA]</scope>
    <source>
        <strain evidence="10">ATCC 43989 / DSM 5975 / JCM 20966 / LMG 6465 / NBRC 14845 / NCIMB 13405 / ORS 571</strain>
    </source>
</reference>
<evidence type="ECO:0000256" key="7">
    <source>
        <dbReference type="SAM" id="MobiDB-lite"/>
    </source>
</evidence>
<keyword evidence="4 8" id="KW-0812">Transmembrane</keyword>
<evidence type="ECO:0000256" key="6">
    <source>
        <dbReference type="ARBA" id="ARBA00023136"/>
    </source>
</evidence>
<name>A8IPQ4_AZOC5</name>
<dbReference type="PANTHER" id="PTHR30106">
    <property type="entry name" value="INNER MEMBRANE PROTEIN YEIH-RELATED"/>
    <property type="match status" value="1"/>
</dbReference>
<dbReference type="KEGG" id="azc:AZC_0671"/>
<dbReference type="InterPro" id="IPR018383">
    <property type="entry name" value="UPF0324_pro"/>
</dbReference>
<sequence>MMIENDDAGGRKDHPMSLNSPIPAPAAAGPTSFLSRLQVTHLAPGLALSAGLVAIAYLLRTVLNVPALSPLVVAIFLGMAFHNFIGTPKRAVPGVKFAMRRVLRGAIVLLGLQLTFTQVRTVGLDGMAIVIITLVSTFFVTRWLGRRIGVEAGLSELIAAGTSICGASAVIATNTVTRASDEDVAYAVACVTVFGSLSMFLYPVLAPLTGFDAHAYGLWAGASIHEIAQVVAAAFQGGQSAGEFGTIAKLNRVILLAPLVLALGFAAARKARASGHGGKVEAPPVPWFILGFLAMIVVNSFGLVPASVTSTVAPITTMLLAVALAAMGLETDVRKLKARGWRPLALGTASWLFISALSFGLIWLSPRLFG</sequence>
<evidence type="ECO:0000313" key="9">
    <source>
        <dbReference type="EMBL" id="BAF86669.1"/>
    </source>
</evidence>
<feature type="transmembrane region" description="Helical" evidence="8">
    <location>
        <begin position="312"/>
        <end position="329"/>
    </location>
</feature>
<evidence type="ECO:0000256" key="2">
    <source>
        <dbReference type="ARBA" id="ARBA00007977"/>
    </source>
</evidence>
<dbReference type="Proteomes" id="UP000000270">
    <property type="component" value="Chromosome"/>
</dbReference>
<evidence type="ECO:0000256" key="1">
    <source>
        <dbReference type="ARBA" id="ARBA00004651"/>
    </source>
</evidence>
<feature type="transmembrane region" description="Helical" evidence="8">
    <location>
        <begin position="184"/>
        <end position="204"/>
    </location>
</feature>
<evidence type="ECO:0000313" key="10">
    <source>
        <dbReference type="Proteomes" id="UP000000270"/>
    </source>
</evidence>
<feature type="transmembrane region" description="Helical" evidence="8">
    <location>
        <begin position="65"/>
        <end position="85"/>
    </location>
</feature>
<feature type="transmembrane region" description="Helical" evidence="8">
    <location>
        <begin position="216"/>
        <end position="235"/>
    </location>
</feature>
<keyword evidence="10" id="KW-1185">Reference proteome</keyword>
<feature type="transmembrane region" description="Helical" evidence="8">
    <location>
        <begin position="42"/>
        <end position="59"/>
    </location>
</feature>
<dbReference type="eggNOG" id="COG2855">
    <property type="taxonomic scope" value="Bacteria"/>
</dbReference>
<feature type="transmembrane region" description="Helical" evidence="8">
    <location>
        <begin position="122"/>
        <end position="141"/>
    </location>
</feature>